<dbReference type="EMBL" id="FMYH01000006">
    <property type="protein sequence ID" value="SDD23968.1"/>
    <property type="molecule type" value="Genomic_DNA"/>
</dbReference>
<feature type="domain" description="HD/PDEase" evidence="2">
    <location>
        <begin position="47"/>
        <end position="151"/>
    </location>
</feature>
<evidence type="ECO:0000259" key="2">
    <source>
        <dbReference type="SMART" id="SM00471"/>
    </source>
</evidence>
<dbReference type="SMART" id="SM00471">
    <property type="entry name" value="HDc"/>
    <property type="match status" value="1"/>
</dbReference>
<sequence>MQFPELMPNDSDRVDLGPVTTQEASREQVVRASAIAVIAHRGQVDKLGEPYIEHPRRVADLAAATVTDDATDAVAVAWLHDVIEDCDITAEDLLAAGMRPDVVDAVVLLTRTAETPDDIYYQRIKSNPLALAVKDADIRDNTAGWRTARLAEADRDRLAAKYAKARQTLGLE</sequence>
<dbReference type="STRING" id="1814289.SAMN05216410_3018"/>
<dbReference type="InterPro" id="IPR003607">
    <property type="entry name" value="HD/PDEase_dom"/>
</dbReference>
<gene>
    <name evidence="3" type="ORF">SAMN05216410_3018</name>
</gene>
<reference evidence="3 4" key="1">
    <citation type="submission" date="2016-09" db="EMBL/GenBank/DDBJ databases">
        <authorList>
            <person name="Capua I."/>
            <person name="De Benedictis P."/>
            <person name="Joannis T."/>
            <person name="Lombin L.H."/>
            <person name="Cattoli G."/>
        </authorList>
    </citation>
    <scope>NUCLEOTIDE SEQUENCE [LARGE SCALE GENOMIC DNA]</scope>
    <source>
        <strain evidence="3 4">ISLP-3</strain>
    </source>
</reference>
<accession>A0A1G6T4J0</accession>
<evidence type="ECO:0000313" key="4">
    <source>
        <dbReference type="Proteomes" id="UP000199039"/>
    </source>
</evidence>
<protein>
    <submittedName>
        <fullName evidence="3">HD domain-containing protein</fullName>
    </submittedName>
</protein>
<feature type="region of interest" description="Disordered" evidence="1">
    <location>
        <begin position="1"/>
        <end position="23"/>
    </location>
</feature>
<name>A0A1G6T4J0_9MICO</name>
<evidence type="ECO:0000256" key="1">
    <source>
        <dbReference type="SAM" id="MobiDB-lite"/>
    </source>
</evidence>
<dbReference type="Gene3D" id="1.10.3210.10">
    <property type="entry name" value="Hypothetical protein af1432"/>
    <property type="match status" value="1"/>
</dbReference>
<proteinExistence type="predicted"/>
<dbReference type="Proteomes" id="UP000199039">
    <property type="component" value="Unassembled WGS sequence"/>
</dbReference>
<evidence type="ECO:0000313" key="3">
    <source>
        <dbReference type="EMBL" id="SDD23968.1"/>
    </source>
</evidence>
<dbReference type="AlphaFoldDB" id="A0A1G6T4J0"/>
<keyword evidence="4" id="KW-1185">Reference proteome</keyword>
<dbReference type="SUPFAM" id="SSF109604">
    <property type="entry name" value="HD-domain/PDEase-like"/>
    <property type="match status" value="1"/>
</dbReference>
<organism evidence="3 4">
    <name type="scientific">Sanguibacter gelidistatuariae</name>
    <dbReference type="NCBI Taxonomy" id="1814289"/>
    <lineage>
        <taxon>Bacteria</taxon>
        <taxon>Bacillati</taxon>
        <taxon>Actinomycetota</taxon>
        <taxon>Actinomycetes</taxon>
        <taxon>Micrococcales</taxon>
        <taxon>Sanguibacteraceae</taxon>
        <taxon>Sanguibacter</taxon>
    </lineage>
</organism>